<name>A0AA88XH25_PINIB</name>
<comment type="caution">
    <text evidence="1">The sequence shown here is derived from an EMBL/GenBank/DDBJ whole genome shotgun (WGS) entry which is preliminary data.</text>
</comment>
<dbReference type="EMBL" id="VSWD01000012">
    <property type="protein sequence ID" value="KAK3085281.1"/>
    <property type="molecule type" value="Genomic_DNA"/>
</dbReference>
<dbReference type="Gene3D" id="3.80.10.10">
    <property type="entry name" value="Ribonuclease Inhibitor"/>
    <property type="match status" value="1"/>
</dbReference>
<proteinExistence type="predicted"/>
<sequence>MEVSLGKLKSKLTKPFVRTGKSHVAFIDELASTEDRRLSSVKISFTGENPLFYAGTEFISAMRKLFGANPEVLSRQCSNITSVDLSGLSVPFDDNIINVLAIHHSKSLQSLKIMNNLLVNRVSPTCLICMVEQCRKLRHLEVYYSSMSDDALLALAEEDRTPLESITLSCKAETRFTLPLTGEAWQQLVAKSPNISITFLFDHTLALDSMSKFLTWGIPVKNLTIENYAEMNDHLLRVSRLYRRSLESLVITTDNSKYSEDIGTALVQVVTKCTKLKKLMVYTTLTKEVVEEIYKILPNLRNQGCSHLRFPVA</sequence>
<dbReference type="InterPro" id="IPR032675">
    <property type="entry name" value="LRR_dom_sf"/>
</dbReference>
<evidence type="ECO:0000313" key="1">
    <source>
        <dbReference type="EMBL" id="KAK3085281.1"/>
    </source>
</evidence>
<dbReference type="PANTHER" id="PTHR20872">
    <property type="match status" value="1"/>
</dbReference>
<reference evidence="1" key="1">
    <citation type="submission" date="2019-08" db="EMBL/GenBank/DDBJ databases">
        <title>The improved chromosome-level genome for the pearl oyster Pinctada fucata martensii using PacBio sequencing and Hi-C.</title>
        <authorList>
            <person name="Zheng Z."/>
        </authorList>
    </citation>
    <scope>NUCLEOTIDE SEQUENCE</scope>
    <source>
        <strain evidence="1">ZZ-2019</strain>
        <tissue evidence="1">Adductor muscle</tissue>
    </source>
</reference>
<keyword evidence="2" id="KW-1185">Reference proteome</keyword>
<dbReference type="SUPFAM" id="SSF52047">
    <property type="entry name" value="RNI-like"/>
    <property type="match status" value="1"/>
</dbReference>
<dbReference type="Proteomes" id="UP001186944">
    <property type="component" value="Unassembled WGS sequence"/>
</dbReference>
<gene>
    <name evidence="1" type="ORF">FSP39_000997</name>
</gene>
<protein>
    <submittedName>
        <fullName evidence="1">Uncharacterized protein</fullName>
    </submittedName>
</protein>
<organism evidence="1 2">
    <name type="scientific">Pinctada imbricata</name>
    <name type="common">Atlantic pearl-oyster</name>
    <name type="synonym">Pinctada martensii</name>
    <dbReference type="NCBI Taxonomy" id="66713"/>
    <lineage>
        <taxon>Eukaryota</taxon>
        <taxon>Metazoa</taxon>
        <taxon>Spiralia</taxon>
        <taxon>Lophotrochozoa</taxon>
        <taxon>Mollusca</taxon>
        <taxon>Bivalvia</taxon>
        <taxon>Autobranchia</taxon>
        <taxon>Pteriomorphia</taxon>
        <taxon>Pterioida</taxon>
        <taxon>Pterioidea</taxon>
        <taxon>Pteriidae</taxon>
        <taxon>Pinctada</taxon>
    </lineage>
</organism>
<evidence type="ECO:0000313" key="2">
    <source>
        <dbReference type="Proteomes" id="UP001186944"/>
    </source>
</evidence>
<dbReference type="PANTHER" id="PTHR20872:SF1">
    <property type="entry name" value="F-BOX DOMAIN-CONTAINING PROTEIN"/>
    <property type="match status" value="1"/>
</dbReference>
<accession>A0AA88XH25</accession>
<dbReference type="AlphaFoldDB" id="A0AA88XH25"/>